<dbReference type="PANTHER" id="PTHR12831">
    <property type="entry name" value="TRANSCRIPTION INITIATION FACTOR IIH TFIIH , POLYPEPTIDE 3-RELATED"/>
    <property type="match status" value="1"/>
</dbReference>
<dbReference type="PANTHER" id="PTHR12831:SF0">
    <property type="entry name" value="GENERAL TRANSCRIPTION FACTOR IIH SUBUNIT 3"/>
    <property type="match status" value="1"/>
</dbReference>
<dbReference type="GO" id="GO:0006355">
    <property type="term" value="P:regulation of DNA-templated transcription"/>
    <property type="evidence" value="ECO:0007669"/>
    <property type="project" value="InterPro"/>
</dbReference>
<comment type="function">
    <text evidence="11">Component of the general transcription and DNA repair factor IIH (TFIIH) core complex, which is involved in general and transcription-coupled nucleotide excision repair (NER) of damaged DNA and, when complexed to CAK, in RNA transcription by RNA polymerase II. In NER, TFIIH acts by opening DNA around the lesion to allow the excision of the damaged oligonucleotide and its replacement by a new DNA fragment. In transcription, TFIIH has an essential role in transcription initiation. When the pre-initiation complex (PIC) has been established, TFIIH is required for promoter opening and promoter escape. Phosphorylation of the C-terminal tail (CTD) of the largest subunit of RNA polymerase II by the kinase module CAK controls the initiation of transcription.</text>
</comment>
<dbReference type="Gene3D" id="3.40.50.410">
    <property type="entry name" value="von Willebrand factor, type A domain"/>
    <property type="match status" value="1"/>
</dbReference>
<evidence type="ECO:0000256" key="9">
    <source>
        <dbReference type="ARBA" id="ARBA00023204"/>
    </source>
</evidence>
<keyword evidence="5 11" id="KW-0863">Zinc-finger</keyword>
<accession>A0A0N4ZHA4</accession>
<keyword evidence="7 11" id="KW-0805">Transcription regulation</keyword>
<evidence type="ECO:0000313" key="13">
    <source>
        <dbReference type="WBParaSite" id="PTRK_0000726700.1"/>
    </source>
</evidence>
<dbReference type="STRING" id="131310.A0A0N4ZHA4"/>
<keyword evidence="10 11" id="KW-0539">Nucleus</keyword>
<evidence type="ECO:0000256" key="3">
    <source>
        <dbReference type="ARBA" id="ARBA00022723"/>
    </source>
</evidence>
<sequence length="344" mass="38270">MSCQVVILDCNVGSHGQLFKKLSTNRIYDAMTAAIAAFGSQHLSSAPTNKFVLIAAGKGIKNRFIYISDQSENTGTAIEILTSIQNTFRNVLSIRDNSKYTEYASPLALALCQIRKFKEHNSKGQNKIAVINLSPVTDWERDMILNCAFAGKQYDIIIDVVAFALHQSSPVLHQCCDITGGIHVYVEKPYLLLQYLNRYISPDRDIRASMKNNLSDEIDYSPTCVCHGRTLSVGFVCSVCLSIHCTSDIECYSCKTIYNKSPPALNDSKSIMDVKKTIQFVKIYSGDTTRTEDEECNGDNVNGTIGMETEDDILQLNMLESGENIENVKTKTETDTALESLMQF</sequence>
<dbReference type="GO" id="GO:0000439">
    <property type="term" value="C:transcription factor TFIIH core complex"/>
    <property type="evidence" value="ECO:0007669"/>
    <property type="project" value="UniProtKB-UniRule"/>
</dbReference>
<evidence type="ECO:0000256" key="4">
    <source>
        <dbReference type="ARBA" id="ARBA00022763"/>
    </source>
</evidence>
<keyword evidence="6 11" id="KW-0862">Zinc</keyword>
<comment type="subcellular location">
    <subcellularLocation>
        <location evidence="1 11">Nucleus</location>
    </subcellularLocation>
</comment>
<keyword evidence="12" id="KW-1185">Reference proteome</keyword>
<keyword evidence="3 11" id="KW-0479">Metal-binding</keyword>
<evidence type="ECO:0000256" key="1">
    <source>
        <dbReference type="ARBA" id="ARBA00004123"/>
    </source>
</evidence>
<dbReference type="AlphaFoldDB" id="A0A0N4ZHA4"/>
<evidence type="ECO:0000256" key="5">
    <source>
        <dbReference type="ARBA" id="ARBA00022771"/>
    </source>
</evidence>
<keyword evidence="8 11" id="KW-0804">Transcription</keyword>
<protein>
    <recommendedName>
        <fullName evidence="11">General transcription factor IIH subunit 3</fullName>
    </recommendedName>
    <alternativeName>
        <fullName evidence="11">General transcription factor IIH polypeptide 3</fullName>
    </alternativeName>
</protein>
<dbReference type="Pfam" id="PF03850">
    <property type="entry name" value="Tfb4"/>
    <property type="match status" value="1"/>
</dbReference>
<dbReference type="Proteomes" id="UP000038045">
    <property type="component" value="Unplaced"/>
</dbReference>
<evidence type="ECO:0000256" key="2">
    <source>
        <dbReference type="ARBA" id="ARBA00005273"/>
    </source>
</evidence>
<organism evidence="12 13">
    <name type="scientific">Parastrongyloides trichosuri</name>
    <name type="common">Possum-specific nematode worm</name>
    <dbReference type="NCBI Taxonomy" id="131310"/>
    <lineage>
        <taxon>Eukaryota</taxon>
        <taxon>Metazoa</taxon>
        <taxon>Ecdysozoa</taxon>
        <taxon>Nematoda</taxon>
        <taxon>Chromadorea</taxon>
        <taxon>Rhabditida</taxon>
        <taxon>Tylenchina</taxon>
        <taxon>Panagrolaimomorpha</taxon>
        <taxon>Strongyloidoidea</taxon>
        <taxon>Strongyloididae</taxon>
        <taxon>Parastrongyloides</taxon>
    </lineage>
</organism>
<dbReference type="GO" id="GO:0008270">
    <property type="term" value="F:zinc ion binding"/>
    <property type="evidence" value="ECO:0007669"/>
    <property type="project" value="UniProtKB-KW"/>
</dbReference>
<keyword evidence="9 11" id="KW-0234">DNA repair</keyword>
<name>A0A0N4ZHA4_PARTI</name>
<dbReference type="WBParaSite" id="PTRK_0000726700.1">
    <property type="protein sequence ID" value="PTRK_0000726700.1"/>
    <property type="gene ID" value="PTRK_0000726700"/>
</dbReference>
<evidence type="ECO:0000256" key="8">
    <source>
        <dbReference type="ARBA" id="ARBA00023163"/>
    </source>
</evidence>
<evidence type="ECO:0000256" key="7">
    <source>
        <dbReference type="ARBA" id="ARBA00023015"/>
    </source>
</evidence>
<comment type="similarity">
    <text evidence="2 11">Belongs to the TFB4 family.</text>
</comment>
<reference evidence="13" key="1">
    <citation type="submission" date="2017-02" db="UniProtKB">
        <authorList>
            <consortium name="WormBaseParasite"/>
        </authorList>
    </citation>
    <scope>IDENTIFICATION</scope>
</reference>
<dbReference type="GO" id="GO:0005675">
    <property type="term" value="C:transcription factor TFIIH holo complex"/>
    <property type="evidence" value="ECO:0007669"/>
    <property type="project" value="UniProtKB-UniRule"/>
</dbReference>
<evidence type="ECO:0000256" key="10">
    <source>
        <dbReference type="ARBA" id="ARBA00023242"/>
    </source>
</evidence>
<evidence type="ECO:0000313" key="12">
    <source>
        <dbReference type="Proteomes" id="UP000038045"/>
    </source>
</evidence>
<dbReference type="InterPro" id="IPR036465">
    <property type="entry name" value="vWFA_dom_sf"/>
</dbReference>
<keyword evidence="4 11" id="KW-0227">DNA damage</keyword>
<evidence type="ECO:0000256" key="6">
    <source>
        <dbReference type="ARBA" id="ARBA00022833"/>
    </source>
</evidence>
<dbReference type="InterPro" id="IPR004600">
    <property type="entry name" value="TFIIH_Tfb4/GTF2H3"/>
</dbReference>
<dbReference type="GO" id="GO:0006289">
    <property type="term" value="P:nucleotide-excision repair"/>
    <property type="evidence" value="ECO:0007669"/>
    <property type="project" value="UniProtKB-UniRule"/>
</dbReference>
<evidence type="ECO:0000256" key="11">
    <source>
        <dbReference type="RuleBase" id="RU368090"/>
    </source>
</evidence>
<comment type="subunit">
    <text evidence="11">Part of a TFIID-containing RNA polymerase II pre-initiation complex that is composed of TBP and at least GTF2A1, GTF2A2, GTF2E1, GTF2E2, GTF2F1, GTF2H2, GTF2H3, GTF2H4, GTF2H5, GTF2B, TCEA1, ERCC2, ERCC3, TAF1, TAF2, TAF3, TAF4, TAF5, TAF6, TAF7, TAF8, TAF9, TAF10, TAF11, TAF12 and TAF13. Component of the 7-subunit TFIIH core complex composed of XPB/ERCC3, XPD/ERCC2, GTF2H1, GTF2H2, GTF2H3, GTF2H4 and GTF2H5, which is active in NER. The core complex associates with the 3-subunit CDK-activating kinase (CAK) module composed of CCNH/cyclin H, CDK7 and MNAT1 to form the 10-subunit holoenzyme (holo-TFIIH) active in transcription. Interacts with RARA; the interaction requires prior phosphorylation of RARA on 'Ser-369' which then enhances interaction of RARA with CDK7.</text>
</comment>
<proteinExistence type="inferred from homology"/>